<evidence type="ECO:0000256" key="2">
    <source>
        <dbReference type="ARBA" id="ARBA00022692"/>
    </source>
</evidence>
<dbReference type="Gene3D" id="2.70.170.10">
    <property type="entry name" value="Neurotransmitter-gated ion-channel ligand-binding domain"/>
    <property type="match status" value="1"/>
</dbReference>
<feature type="transmembrane region" description="Helical" evidence="5">
    <location>
        <begin position="262"/>
        <end position="280"/>
    </location>
</feature>
<sequence length="430" mass="50579">MHKVSLVRSALEVFQKATEANIDLLSMNSNKAYKVYVRLMFLRIGEIDTLNEKYQAQIAIESRWSIELDKISSNLSSDELNRLLHGKSISLMKYAETNWHPQLYVENALGDLKEQIRYSARKSKIDSQIYIREYRDIKGLFWEKLELHHFPSDVQDLSISIGSMFYNDKVILIADPNYSSGVNREAFVDQQEWSLYEHVDTQQRYIKEFLFREDNDDEEEEEDKGNGEDDNANAINNKERYRSILTVTCHAARRSNYFYWNGYWLIFLITIVSFCIFSIPPNLAANRLQICCTLLLTSITFRWTVNRSLPTISYLTTMDKYAIMCLFILVILSIWHAIIGGLIFYNTPDSRVTPASRFVHLDQYVLYLSIGIFILIHVILFIWLFCVPLKHRRQLKEKDIQYRRLISEEGHLIKKKSQRKSDYIPISIQN</sequence>
<feature type="domain" description="Neurotransmitter-gated ion-channel ligand-binding" evidence="6">
    <location>
        <begin position="28"/>
        <end position="205"/>
    </location>
</feature>
<evidence type="ECO:0000313" key="8">
    <source>
        <dbReference type="EMBL" id="CAF0881283.1"/>
    </source>
</evidence>
<dbReference type="InterPro" id="IPR038050">
    <property type="entry name" value="Neuro_actylchol_rec"/>
</dbReference>
<dbReference type="Pfam" id="PF02932">
    <property type="entry name" value="Neur_chan_memb"/>
    <property type="match status" value="1"/>
</dbReference>
<evidence type="ECO:0000313" key="9">
    <source>
        <dbReference type="EMBL" id="CAF3984709.1"/>
    </source>
</evidence>
<dbReference type="InterPro" id="IPR036719">
    <property type="entry name" value="Neuro-gated_channel_TM_sf"/>
</dbReference>
<reference evidence="8" key="1">
    <citation type="submission" date="2021-02" db="EMBL/GenBank/DDBJ databases">
        <authorList>
            <person name="Nowell W R."/>
        </authorList>
    </citation>
    <scope>NUCLEOTIDE SEQUENCE</scope>
</reference>
<evidence type="ECO:0000256" key="1">
    <source>
        <dbReference type="ARBA" id="ARBA00004141"/>
    </source>
</evidence>
<feature type="domain" description="Neurotransmitter-gated ion-channel transmembrane" evidence="7">
    <location>
        <begin position="268"/>
        <end position="349"/>
    </location>
</feature>
<dbReference type="AlphaFoldDB" id="A0A813YA54"/>
<dbReference type="InterPro" id="IPR006029">
    <property type="entry name" value="Neurotrans-gated_channel_TM"/>
</dbReference>
<proteinExistence type="predicted"/>
<dbReference type="GO" id="GO:0004888">
    <property type="term" value="F:transmembrane signaling receptor activity"/>
    <property type="evidence" value="ECO:0007669"/>
    <property type="project" value="InterPro"/>
</dbReference>
<dbReference type="SUPFAM" id="SSF63712">
    <property type="entry name" value="Nicotinic receptor ligand binding domain-like"/>
    <property type="match status" value="1"/>
</dbReference>
<dbReference type="Proteomes" id="UP000663868">
    <property type="component" value="Unassembled WGS sequence"/>
</dbReference>
<dbReference type="InterPro" id="IPR006202">
    <property type="entry name" value="Neur_chan_lig-bd"/>
</dbReference>
<dbReference type="Pfam" id="PF02931">
    <property type="entry name" value="Neur_chan_LBD"/>
    <property type="match status" value="1"/>
</dbReference>
<dbReference type="InterPro" id="IPR006201">
    <property type="entry name" value="Neur_channel"/>
</dbReference>
<dbReference type="GO" id="GO:0016020">
    <property type="term" value="C:membrane"/>
    <property type="evidence" value="ECO:0007669"/>
    <property type="project" value="UniProtKB-SubCell"/>
</dbReference>
<comment type="caution">
    <text evidence="8">The sequence shown here is derived from an EMBL/GenBank/DDBJ whole genome shotgun (WGS) entry which is preliminary data.</text>
</comment>
<keyword evidence="2 5" id="KW-0812">Transmembrane</keyword>
<feature type="transmembrane region" description="Helical" evidence="5">
    <location>
        <begin position="364"/>
        <end position="386"/>
    </location>
</feature>
<gene>
    <name evidence="8" type="ORF">IZO911_LOCUS11203</name>
    <name evidence="9" type="ORF">KXQ929_LOCUS27551</name>
</gene>
<keyword evidence="3 5" id="KW-1133">Transmembrane helix</keyword>
<feature type="transmembrane region" description="Helical" evidence="5">
    <location>
        <begin position="286"/>
        <end position="305"/>
    </location>
</feature>
<evidence type="ECO:0000256" key="3">
    <source>
        <dbReference type="ARBA" id="ARBA00022989"/>
    </source>
</evidence>
<dbReference type="GO" id="GO:0005230">
    <property type="term" value="F:extracellular ligand-gated monoatomic ion channel activity"/>
    <property type="evidence" value="ECO:0007669"/>
    <property type="project" value="InterPro"/>
</dbReference>
<evidence type="ECO:0000256" key="5">
    <source>
        <dbReference type="SAM" id="Phobius"/>
    </source>
</evidence>
<name>A0A813YA54_9BILA</name>
<organism evidence="8 10">
    <name type="scientific">Adineta steineri</name>
    <dbReference type="NCBI Taxonomy" id="433720"/>
    <lineage>
        <taxon>Eukaryota</taxon>
        <taxon>Metazoa</taxon>
        <taxon>Spiralia</taxon>
        <taxon>Gnathifera</taxon>
        <taxon>Rotifera</taxon>
        <taxon>Eurotatoria</taxon>
        <taxon>Bdelloidea</taxon>
        <taxon>Adinetida</taxon>
        <taxon>Adinetidae</taxon>
        <taxon>Adineta</taxon>
    </lineage>
</organism>
<evidence type="ECO:0000259" key="6">
    <source>
        <dbReference type="Pfam" id="PF02931"/>
    </source>
</evidence>
<evidence type="ECO:0000256" key="4">
    <source>
        <dbReference type="ARBA" id="ARBA00023136"/>
    </source>
</evidence>
<accession>A0A813YA54</accession>
<evidence type="ECO:0000259" key="7">
    <source>
        <dbReference type="Pfam" id="PF02932"/>
    </source>
</evidence>
<comment type="subcellular location">
    <subcellularLocation>
        <location evidence="1">Membrane</location>
        <topology evidence="1">Multi-pass membrane protein</topology>
    </subcellularLocation>
</comment>
<dbReference type="Gene3D" id="1.20.58.390">
    <property type="entry name" value="Neurotransmitter-gated ion-channel transmembrane domain"/>
    <property type="match status" value="1"/>
</dbReference>
<dbReference type="PANTHER" id="PTHR18945">
    <property type="entry name" value="NEUROTRANSMITTER GATED ION CHANNEL"/>
    <property type="match status" value="1"/>
</dbReference>
<feature type="transmembrane region" description="Helical" evidence="5">
    <location>
        <begin position="321"/>
        <end position="344"/>
    </location>
</feature>
<protein>
    <submittedName>
        <fullName evidence="8">Uncharacterized protein</fullName>
    </submittedName>
</protein>
<evidence type="ECO:0000313" key="10">
    <source>
        <dbReference type="Proteomes" id="UP000663860"/>
    </source>
</evidence>
<keyword evidence="4 5" id="KW-0472">Membrane</keyword>
<dbReference type="Proteomes" id="UP000663860">
    <property type="component" value="Unassembled WGS sequence"/>
</dbReference>
<dbReference type="EMBL" id="CAJNOE010000083">
    <property type="protein sequence ID" value="CAF0881283.1"/>
    <property type="molecule type" value="Genomic_DNA"/>
</dbReference>
<dbReference type="EMBL" id="CAJOBB010002621">
    <property type="protein sequence ID" value="CAF3984709.1"/>
    <property type="molecule type" value="Genomic_DNA"/>
</dbReference>
<dbReference type="InterPro" id="IPR036734">
    <property type="entry name" value="Neur_chan_lig-bd_sf"/>
</dbReference>
<dbReference type="SUPFAM" id="SSF90112">
    <property type="entry name" value="Neurotransmitter-gated ion-channel transmembrane pore"/>
    <property type="match status" value="1"/>
</dbReference>